<gene>
    <name evidence="7" type="ORF">ABK249_22140</name>
</gene>
<dbReference type="Pfam" id="PF21173">
    <property type="entry name" value="DksA-like_N"/>
    <property type="match status" value="1"/>
</dbReference>
<keyword evidence="8" id="KW-1185">Reference proteome</keyword>
<dbReference type="RefSeq" id="WP_348864021.1">
    <property type="nucleotide sequence ID" value="NZ_JBEAAL010000019.1"/>
</dbReference>
<proteinExistence type="predicted"/>
<protein>
    <submittedName>
        <fullName evidence="7">TraR/DksA C4-type zinc finger protein</fullName>
    </submittedName>
</protein>
<evidence type="ECO:0000313" key="8">
    <source>
        <dbReference type="Proteomes" id="UP001496627"/>
    </source>
</evidence>
<dbReference type="SUPFAM" id="SSF109635">
    <property type="entry name" value="DnaK suppressor protein DksA, alpha-hairpin domain"/>
    <property type="match status" value="1"/>
</dbReference>
<dbReference type="EMBL" id="JBEAAL010000019">
    <property type="protein sequence ID" value="MEQ1407628.1"/>
    <property type="molecule type" value="Genomic_DNA"/>
</dbReference>
<dbReference type="PANTHER" id="PTHR33823">
    <property type="entry name" value="RNA POLYMERASE-BINDING TRANSCRIPTION FACTOR DKSA-RELATED"/>
    <property type="match status" value="1"/>
</dbReference>
<evidence type="ECO:0000313" key="7">
    <source>
        <dbReference type="EMBL" id="MEQ1407628.1"/>
    </source>
</evidence>
<dbReference type="PANTHER" id="PTHR33823:SF4">
    <property type="entry name" value="GENERAL STRESS PROTEIN 16O"/>
    <property type="match status" value="1"/>
</dbReference>
<dbReference type="InterPro" id="IPR048487">
    <property type="entry name" value="DksA-like_N"/>
</dbReference>
<reference evidence="7 8" key="1">
    <citation type="submission" date="2024-05" db="EMBL/GenBank/DDBJ databases">
        <title>Neorhizobium sp. Rsf11, a plant growth promoting and heavy metal resistant PAH-degrader.</title>
        <authorList>
            <person name="Golubev S.N."/>
            <person name="Muratova A.Y."/>
            <person name="Markelova M.I."/>
        </authorList>
    </citation>
    <scope>NUCLEOTIDE SEQUENCE [LARGE SCALE GENOMIC DNA]</scope>
    <source>
        <strain evidence="7 8">Rsf11</strain>
    </source>
</reference>
<evidence type="ECO:0000256" key="1">
    <source>
        <dbReference type="ARBA" id="ARBA00022723"/>
    </source>
</evidence>
<dbReference type="InterPro" id="IPR000962">
    <property type="entry name" value="Znf_DskA_TraR"/>
</dbReference>
<dbReference type="Gene3D" id="1.20.120.910">
    <property type="entry name" value="DksA, coiled-coil domain"/>
    <property type="match status" value="1"/>
</dbReference>
<evidence type="ECO:0000259" key="6">
    <source>
        <dbReference type="Pfam" id="PF21173"/>
    </source>
</evidence>
<dbReference type="SUPFAM" id="SSF57716">
    <property type="entry name" value="Glucocorticoid receptor-like (DNA-binding domain)"/>
    <property type="match status" value="1"/>
</dbReference>
<dbReference type="Pfam" id="PF01258">
    <property type="entry name" value="zf-dskA_traR"/>
    <property type="match status" value="1"/>
</dbReference>
<keyword evidence="3" id="KW-0862">Zinc</keyword>
<evidence type="ECO:0000256" key="3">
    <source>
        <dbReference type="ARBA" id="ARBA00022833"/>
    </source>
</evidence>
<comment type="caution">
    <text evidence="7">The sequence shown here is derived from an EMBL/GenBank/DDBJ whole genome shotgun (WGS) entry which is preliminary data.</text>
</comment>
<dbReference type="InterPro" id="IPR037187">
    <property type="entry name" value="DnaK_N"/>
</dbReference>
<evidence type="ECO:0000256" key="2">
    <source>
        <dbReference type="ARBA" id="ARBA00022771"/>
    </source>
</evidence>
<accession>A0ABV0M7G1</accession>
<organism evidence="7 8">
    <name type="scientific">Neorhizobium phenanthreniclasticum</name>
    <dbReference type="NCBI Taxonomy" id="3157917"/>
    <lineage>
        <taxon>Bacteria</taxon>
        <taxon>Pseudomonadati</taxon>
        <taxon>Pseudomonadota</taxon>
        <taxon>Alphaproteobacteria</taxon>
        <taxon>Hyphomicrobiales</taxon>
        <taxon>Rhizobiaceae</taxon>
        <taxon>Rhizobium/Agrobacterium group</taxon>
        <taxon>Neorhizobium</taxon>
    </lineage>
</organism>
<feature type="domain" description="Zinc finger DksA/TraR C4-type" evidence="5">
    <location>
        <begin position="73"/>
        <end position="105"/>
    </location>
</feature>
<dbReference type="PROSITE" id="PS51128">
    <property type="entry name" value="ZF_DKSA_2"/>
    <property type="match status" value="1"/>
</dbReference>
<name>A0ABV0M7G1_9HYPH</name>
<evidence type="ECO:0000256" key="4">
    <source>
        <dbReference type="PROSITE-ProRule" id="PRU00510"/>
    </source>
</evidence>
<keyword evidence="1" id="KW-0479">Metal-binding</keyword>
<sequence>MDTAKYETILRTRKAELENRLSRIEQDFTSPRNPDDDDRAIERSNDEVLDELGEVGEKELVAIEAALARIASGTFGTCARCGQPISEKRLDAVPHAPLCQTCAGEA</sequence>
<feature type="domain" description="DnaK suppressor protein-like N-terminal" evidence="6">
    <location>
        <begin position="6"/>
        <end position="70"/>
    </location>
</feature>
<feature type="zinc finger region" description="dksA C4-type" evidence="4">
    <location>
        <begin position="78"/>
        <end position="102"/>
    </location>
</feature>
<dbReference type="Proteomes" id="UP001496627">
    <property type="component" value="Unassembled WGS sequence"/>
</dbReference>
<evidence type="ECO:0000259" key="5">
    <source>
        <dbReference type="Pfam" id="PF01258"/>
    </source>
</evidence>
<keyword evidence="2" id="KW-0863">Zinc-finger</keyword>